<organism evidence="2">
    <name type="scientific">Amphimedon queenslandica</name>
    <name type="common">Sponge</name>
    <dbReference type="NCBI Taxonomy" id="400682"/>
    <lineage>
        <taxon>Eukaryota</taxon>
        <taxon>Metazoa</taxon>
        <taxon>Porifera</taxon>
        <taxon>Demospongiae</taxon>
        <taxon>Heteroscleromorpha</taxon>
        <taxon>Haplosclerida</taxon>
        <taxon>Niphatidae</taxon>
        <taxon>Amphimedon</taxon>
    </lineage>
</organism>
<dbReference type="OrthoDB" id="2147978at2759"/>
<sequence length="106" mass="11904">MAAIREVSKAWRPISLLPRSFGNGVRPYSTGGGEPPNGFLFNEKPLLPGEKRKWESWEKPWYIGMGLNFLLVLGICIWKPNTSVSSWGHQKALQRLEGDSTSESTE</sequence>
<keyword evidence="1" id="KW-0472">Membrane</keyword>
<dbReference type="STRING" id="400682.A0A1X7VQE0"/>
<keyword evidence="3" id="KW-1185">Reference proteome</keyword>
<evidence type="ECO:0000313" key="2">
    <source>
        <dbReference type="EnsemblMetazoa" id="Aqu2.1.42581_001"/>
    </source>
</evidence>
<name>A0A1X7VQE0_AMPQE</name>
<keyword evidence="1" id="KW-1133">Transmembrane helix</keyword>
<dbReference type="eggNOG" id="ENOG502S7S9">
    <property type="taxonomic scope" value="Eukaryota"/>
</dbReference>
<evidence type="ECO:0008006" key="4">
    <source>
        <dbReference type="Google" id="ProtNLM"/>
    </source>
</evidence>
<reference evidence="2" key="2">
    <citation type="submission" date="2017-05" db="UniProtKB">
        <authorList>
            <consortium name="EnsemblMetazoa"/>
        </authorList>
    </citation>
    <scope>IDENTIFICATION</scope>
</reference>
<dbReference type="InParanoid" id="A0A1X7VQE0"/>
<protein>
    <recommendedName>
        <fullName evidence="4">Complex I-ESSS</fullName>
    </recommendedName>
</protein>
<keyword evidence="1" id="KW-0812">Transmembrane</keyword>
<proteinExistence type="predicted"/>
<evidence type="ECO:0000313" key="3">
    <source>
        <dbReference type="Proteomes" id="UP000007879"/>
    </source>
</evidence>
<evidence type="ECO:0000256" key="1">
    <source>
        <dbReference type="SAM" id="Phobius"/>
    </source>
</evidence>
<dbReference type="EnsemblMetazoa" id="Aqu2.1.42581_001">
    <property type="protein sequence ID" value="Aqu2.1.42581_001"/>
    <property type="gene ID" value="Aqu2.1.42581"/>
</dbReference>
<feature type="transmembrane region" description="Helical" evidence="1">
    <location>
        <begin position="61"/>
        <end position="78"/>
    </location>
</feature>
<dbReference type="EnsemblMetazoa" id="XM_003382933.2">
    <property type="protein sequence ID" value="XP_003382981.1"/>
    <property type="gene ID" value="LOC100641872"/>
</dbReference>
<dbReference type="Proteomes" id="UP000007879">
    <property type="component" value="Unassembled WGS sequence"/>
</dbReference>
<reference evidence="3" key="1">
    <citation type="journal article" date="2010" name="Nature">
        <title>The Amphimedon queenslandica genome and the evolution of animal complexity.</title>
        <authorList>
            <person name="Srivastava M."/>
            <person name="Simakov O."/>
            <person name="Chapman J."/>
            <person name="Fahey B."/>
            <person name="Gauthier M.E."/>
            <person name="Mitros T."/>
            <person name="Richards G.S."/>
            <person name="Conaco C."/>
            <person name="Dacre M."/>
            <person name="Hellsten U."/>
            <person name="Larroux C."/>
            <person name="Putnam N.H."/>
            <person name="Stanke M."/>
            <person name="Adamska M."/>
            <person name="Darling A."/>
            <person name="Degnan S.M."/>
            <person name="Oakley T.H."/>
            <person name="Plachetzki D.C."/>
            <person name="Zhai Y."/>
            <person name="Adamski M."/>
            <person name="Calcino A."/>
            <person name="Cummins S.F."/>
            <person name="Goodstein D.M."/>
            <person name="Harris C."/>
            <person name="Jackson D.J."/>
            <person name="Leys S.P."/>
            <person name="Shu S."/>
            <person name="Woodcroft B.J."/>
            <person name="Vervoort M."/>
            <person name="Kosik K.S."/>
            <person name="Manning G."/>
            <person name="Degnan B.M."/>
            <person name="Rokhsar D.S."/>
        </authorList>
    </citation>
    <scope>NUCLEOTIDE SEQUENCE [LARGE SCALE GENOMIC DNA]</scope>
</reference>
<dbReference type="PANTHER" id="PTHR40637:SF1">
    <property type="entry name" value="ESSS SUBUNIT OF NADH:UBIQUINONE OXIDOREDUCTASE (COMPLEX I) PROTEIN"/>
    <property type="match status" value="1"/>
</dbReference>
<dbReference type="PANTHER" id="PTHR40637">
    <property type="entry name" value="ESSS SUBUNIT OF NADH:UBIQUINONE OXIDOREDUCTASE (COMPLEX I) PROTEIN"/>
    <property type="match status" value="1"/>
</dbReference>
<gene>
    <name evidence="2" type="primary">100641872</name>
</gene>
<accession>A0A1X7VQE0</accession>
<dbReference type="AlphaFoldDB" id="A0A1X7VQE0"/>
<dbReference type="KEGG" id="aqu:100641872"/>